<protein>
    <submittedName>
        <fullName evidence="9">T-box transcription factor TBX18</fullName>
    </submittedName>
</protein>
<dbReference type="Gene3D" id="2.60.40.820">
    <property type="entry name" value="Transcription factor, T-box"/>
    <property type="match status" value="1"/>
</dbReference>
<evidence type="ECO:0000256" key="5">
    <source>
        <dbReference type="ARBA" id="ARBA00023242"/>
    </source>
</evidence>
<dbReference type="PANTHER" id="PTHR11267:SF20">
    <property type="entry name" value="T-BOX TRANSCRIPTION FACTOR TBX18"/>
    <property type="match status" value="1"/>
</dbReference>
<dbReference type="AlphaFoldDB" id="G3GTC1"/>
<dbReference type="GO" id="GO:0000978">
    <property type="term" value="F:RNA polymerase II cis-regulatory region sequence-specific DNA binding"/>
    <property type="evidence" value="ECO:0007669"/>
    <property type="project" value="InterPro"/>
</dbReference>
<dbReference type="PANTHER" id="PTHR11267">
    <property type="entry name" value="T-BOX PROTEIN-RELATED"/>
    <property type="match status" value="1"/>
</dbReference>
<dbReference type="GO" id="GO:0090571">
    <property type="term" value="C:RNA polymerase II transcription repressor complex"/>
    <property type="evidence" value="ECO:0007669"/>
    <property type="project" value="UniProtKB-ARBA"/>
</dbReference>
<dbReference type="InterPro" id="IPR046360">
    <property type="entry name" value="T-box_DNA-bd"/>
</dbReference>
<dbReference type="GO" id="GO:0001756">
    <property type="term" value="P:somitogenesis"/>
    <property type="evidence" value="ECO:0007669"/>
    <property type="project" value="TreeGrafter"/>
</dbReference>
<evidence type="ECO:0000259" key="8">
    <source>
        <dbReference type="PROSITE" id="PS50252"/>
    </source>
</evidence>
<dbReference type="GO" id="GO:0016331">
    <property type="term" value="P:morphogenesis of embryonic epithelium"/>
    <property type="evidence" value="ECO:0007669"/>
    <property type="project" value="TreeGrafter"/>
</dbReference>
<dbReference type="GO" id="GO:0045893">
    <property type="term" value="P:positive regulation of DNA-templated transcription"/>
    <property type="evidence" value="ECO:0007669"/>
    <property type="project" value="InterPro"/>
</dbReference>
<evidence type="ECO:0000256" key="2">
    <source>
        <dbReference type="ARBA" id="ARBA00023015"/>
    </source>
</evidence>
<dbReference type="InParanoid" id="G3GTC1"/>
<dbReference type="SMART" id="SM00425">
    <property type="entry name" value="TBOX"/>
    <property type="match status" value="1"/>
</dbReference>
<organism evidence="9 10">
    <name type="scientific">Cricetulus griseus</name>
    <name type="common">Chinese hamster</name>
    <name type="synonym">Cricetulus barabensis griseus</name>
    <dbReference type="NCBI Taxonomy" id="10029"/>
    <lineage>
        <taxon>Eukaryota</taxon>
        <taxon>Metazoa</taxon>
        <taxon>Chordata</taxon>
        <taxon>Craniata</taxon>
        <taxon>Vertebrata</taxon>
        <taxon>Euteleostomi</taxon>
        <taxon>Mammalia</taxon>
        <taxon>Eutheria</taxon>
        <taxon>Euarchontoglires</taxon>
        <taxon>Glires</taxon>
        <taxon>Rodentia</taxon>
        <taxon>Myomorpha</taxon>
        <taxon>Muroidea</taxon>
        <taxon>Cricetidae</taxon>
        <taxon>Cricetinae</taxon>
        <taxon>Cricetulus</taxon>
    </lineage>
</organism>
<dbReference type="InterPro" id="IPR001699">
    <property type="entry name" value="TF_T-box"/>
</dbReference>
<evidence type="ECO:0000256" key="1">
    <source>
        <dbReference type="ARBA" id="ARBA00004123"/>
    </source>
</evidence>
<dbReference type="EMBL" id="JH000018">
    <property type="protein sequence ID" value="EGV94508.1"/>
    <property type="molecule type" value="Genomic_DNA"/>
</dbReference>
<dbReference type="InterPro" id="IPR036960">
    <property type="entry name" value="T-box_sf"/>
</dbReference>
<evidence type="ECO:0000256" key="3">
    <source>
        <dbReference type="ARBA" id="ARBA00023125"/>
    </source>
</evidence>
<evidence type="ECO:0000313" key="10">
    <source>
        <dbReference type="Proteomes" id="UP000001075"/>
    </source>
</evidence>
<dbReference type="FunFam" id="2.60.40.820:FF:000001">
    <property type="entry name" value="T-box transcription factor TBX18"/>
    <property type="match status" value="1"/>
</dbReference>
<dbReference type="PROSITE" id="PS01283">
    <property type="entry name" value="TBOX_1"/>
    <property type="match status" value="1"/>
</dbReference>
<reference evidence="10" key="1">
    <citation type="journal article" date="2011" name="Nat. Biotechnol.">
        <title>The genomic sequence of the Chinese hamster ovary (CHO)-K1 cell line.</title>
        <authorList>
            <person name="Xu X."/>
            <person name="Nagarajan H."/>
            <person name="Lewis N.E."/>
            <person name="Pan S."/>
            <person name="Cai Z."/>
            <person name="Liu X."/>
            <person name="Chen W."/>
            <person name="Xie M."/>
            <person name="Wang W."/>
            <person name="Hammond S."/>
            <person name="Andersen M.R."/>
            <person name="Neff N."/>
            <person name="Passarelli B."/>
            <person name="Koh W."/>
            <person name="Fan H.C."/>
            <person name="Wang J."/>
            <person name="Gui Y."/>
            <person name="Lee K.H."/>
            <person name="Betenbaugh M.J."/>
            <person name="Quake S.R."/>
            <person name="Famili I."/>
            <person name="Palsson B.O."/>
            <person name="Wang J."/>
        </authorList>
    </citation>
    <scope>NUCLEOTIDE SEQUENCE [LARGE SCALE GENOMIC DNA]</scope>
    <source>
        <strain evidence="10">CHO K1 cell line</strain>
    </source>
</reference>
<dbReference type="Pfam" id="PF00907">
    <property type="entry name" value="T-box"/>
    <property type="match status" value="1"/>
</dbReference>
<feature type="region of interest" description="Disordered" evidence="7">
    <location>
        <begin position="34"/>
        <end position="60"/>
    </location>
</feature>
<dbReference type="PROSITE" id="PS50252">
    <property type="entry name" value="TBOX_3"/>
    <property type="match status" value="1"/>
</dbReference>
<keyword evidence="4" id="KW-0804">Transcription</keyword>
<dbReference type="Proteomes" id="UP000001075">
    <property type="component" value="Unassembled WGS sequence"/>
</dbReference>
<evidence type="ECO:0000256" key="7">
    <source>
        <dbReference type="SAM" id="MobiDB-lite"/>
    </source>
</evidence>
<keyword evidence="2" id="KW-0805">Transcription regulation</keyword>
<comment type="caution">
    <text evidence="6">Lacks conserved residue(s) required for the propagation of feature annotation.</text>
</comment>
<dbReference type="STRING" id="10029.G3GTC1"/>
<dbReference type="SUPFAM" id="SSF49417">
    <property type="entry name" value="p53-like transcription factors"/>
    <property type="match status" value="1"/>
</dbReference>
<evidence type="ECO:0000256" key="4">
    <source>
        <dbReference type="ARBA" id="ARBA00023163"/>
    </source>
</evidence>
<proteinExistence type="predicted"/>
<feature type="domain" description="T-box" evidence="8">
    <location>
        <begin position="66"/>
        <end position="236"/>
    </location>
</feature>
<dbReference type="InterPro" id="IPR008967">
    <property type="entry name" value="p53-like_TF_DNA-bd_sf"/>
</dbReference>
<keyword evidence="5 6" id="KW-0539">Nucleus</keyword>
<gene>
    <name evidence="9" type="ORF">I79_000899</name>
</gene>
<keyword evidence="3 6" id="KW-0238">DNA-binding</keyword>
<evidence type="ECO:0000313" key="9">
    <source>
        <dbReference type="EMBL" id="EGV94508.1"/>
    </source>
</evidence>
<accession>G3GTC1</accession>
<dbReference type="InterPro" id="IPR018186">
    <property type="entry name" value="TF_T-box_CS"/>
</dbReference>
<name>G3GTC1_CRIGR</name>
<sequence>MVPKASSLPHCFPVSALCCPGSCEDGFLQGASPLASPRGSPKGSPVPGLARTGTPLPAPQVPRVDLQGAELWKRFHEIGTEMIITKAGRRMFPAMRVKISGLDPHQQYYIAMDIVPVDNKRYRYVYHSSKWMVAGNADSPVPPRVYIHPDSPASGETWMRQVVSFDKLKLTNNELDDQGHIILHSMHKYQPRVHVIRKDCGDDLSPIKPVPSGEGVKAFSFPETVFTTVTAYQNQQDCLHELKPLNYQETISLENLEGRAIRMGLEALVESYAFWRPSLRTLTFEDIPGIPKQGPNTSQLCSLAPADYSACARSGLTLNRYSTSLAETYNRLTNQSSETFAPPRTPSYVGVSSSPSVNMSMGGTDGDTFSCPQSSLSMQISGMSPQLQYIMPSPSSNAFAANQTHQGSYNAFRLHSPCALYGYNFSTSPKLAASPEKIVSSQGSFLGSSPSGTMTDRQMLPPVEGVHLLSSGGQQSFFDSRTLGSLTLSSSQVSAHMV</sequence>
<dbReference type="PROSITE" id="PS01264">
    <property type="entry name" value="TBOX_2"/>
    <property type="match status" value="1"/>
</dbReference>
<evidence type="ECO:0000256" key="6">
    <source>
        <dbReference type="PROSITE-ProRule" id="PRU00201"/>
    </source>
</evidence>
<dbReference type="PRINTS" id="PR00937">
    <property type="entry name" value="TBOX"/>
</dbReference>
<dbReference type="FunCoup" id="G3GTC1">
    <property type="interactions" value="1081"/>
</dbReference>
<comment type="subcellular location">
    <subcellularLocation>
        <location evidence="1 6">Nucleus</location>
    </subcellularLocation>
</comment>
<dbReference type="GO" id="GO:0000981">
    <property type="term" value="F:DNA-binding transcription factor activity, RNA polymerase II-specific"/>
    <property type="evidence" value="ECO:0007669"/>
    <property type="project" value="TreeGrafter"/>
</dbReference>
<dbReference type="GO" id="GO:0001708">
    <property type="term" value="P:cell fate specification"/>
    <property type="evidence" value="ECO:0007669"/>
    <property type="project" value="TreeGrafter"/>
</dbReference>
<dbReference type="GO" id="GO:0000785">
    <property type="term" value="C:chromatin"/>
    <property type="evidence" value="ECO:0007669"/>
    <property type="project" value="TreeGrafter"/>
</dbReference>